<dbReference type="Proteomes" id="UP000593802">
    <property type="component" value="Chromosome"/>
</dbReference>
<dbReference type="PANTHER" id="PTHR36849">
    <property type="entry name" value="CYTOPLASMIC PROTEIN-RELATED"/>
    <property type="match status" value="1"/>
</dbReference>
<dbReference type="EMBL" id="AP023366">
    <property type="protein sequence ID" value="BCJ87160.1"/>
    <property type="molecule type" value="Genomic_DNA"/>
</dbReference>
<dbReference type="InterPro" id="IPR052552">
    <property type="entry name" value="YeaO-like"/>
</dbReference>
<evidence type="ECO:0000313" key="1">
    <source>
        <dbReference type="EMBL" id="BCJ87160.1"/>
    </source>
</evidence>
<reference evidence="1 2" key="1">
    <citation type="submission" date="2020-08" db="EMBL/GenBank/DDBJ databases">
        <title>Complete Genome Sequence of Effusibacillus dendaii Strain skT53, Isolated from Farmland soil.</title>
        <authorList>
            <person name="Konishi T."/>
            <person name="Kawasaki H."/>
        </authorList>
    </citation>
    <scope>NUCLEOTIDE SEQUENCE [LARGE SCALE GENOMIC DNA]</scope>
    <source>
        <strain evidence="2">skT53</strain>
    </source>
</reference>
<evidence type="ECO:0008006" key="3">
    <source>
        <dbReference type="Google" id="ProtNLM"/>
    </source>
</evidence>
<dbReference type="PANTHER" id="PTHR36849:SF1">
    <property type="entry name" value="CYTOPLASMIC PROTEIN"/>
    <property type="match status" value="1"/>
</dbReference>
<evidence type="ECO:0000313" key="2">
    <source>
        <dbReference type="Proteomes" id="UP000593802"/>
    </source>
</evidence>
<name>A0A7I8DF31_9BACL</name>
<keyword evidence="2" id="KW-1185">Reference proteome</keyword>
<dbReference type="KEGG" id="eff:skT53_21450"/>
<organism evidence="1 2">
    <name type="scientific">Effusibacillus dendaii</name>
    <dbReference type="NCBI Taxonomy" id="2743772"/>
    <lineage>
        <taxon>Bacteria</taxon>
        <taxon>Bacillati</taxon>
        <taxon>Bacillota</taxon>
        <taxon>Bacilli</taxon>
        <taxon>Bacillales</taxon>
        <taxon>Alicyclobacillaceae</taxon>
        <taxon>Effusibacillus</taxon>
    </lineage>
</organism>
<proteinExistence type="predicted"/>
<protein>
    <recommendedName>
        <fullName evidence="3">DUF488 domain-containing protein</fullName>
    </recommendedName>
</protein>
<sequence length="123" mass="14378">MSILDVQTKRVYEPPGPEDGKRILVDRLWPRGPAKEKAHLDAWMREAAPSPQLCTWFSHKPERFQEFRISYLKELAENPIKHEHVEQLYREATKGRVTLLYAAKHPTCNHAVVLEEAIRNLRP</sequence>
<dbReference type="Pfam" id="PF22752">
    <property type="entry name" value="DUF488-N3i"/>
    <property type="match status" value="1"/>
</dbReference>
<gene>
    <name evidence="1" type="ORF">skT53_21450</name>
</gene>
<dbReference type="RefSeq" id="WP_200756865.1">
    <property type="nucleotide sequence ID" value="NZ_AP023366.1"/>
</dbReference>
<accession>A0A7I8DF31</accession>
<dbReference type="AlphaFoldDB" id="A0A7I8DF31"/>